<feature type="compositionally biased region" description="Low complexity" evidence="1">
    <location>
        <begin position="55"/>
        <end position="83"/>
    </location>
</feature>
<protein>
    <submittedName>
        <fullName evidence="2">Uncharacterized protein</fullName>
    </submittedName>
</protein>
<feature type="region of interest" description="Disordered" evidence="1">
    <location>
        <begin position="1"/>
        <end position="107"/>
    </location>
</feature>
<feature type="compositionally biased region" description="Low complexity" evidence="1">
    <location>
        <begin position="21"/>
        <end position="41"/>
    </location>
</feature>
<organism evidence="2 3">
    <name type="scientific">Linnemannia exigua</name>
    <dbReference type="NCBI Taxonomy" id="604196"/>
    <lineage>
        <taxon>Eukaryota</taxon>
        <taxon>Fungi</taxon>
        <taxon>Fungi incertae sedis</taxon>
        <taxon>Mucoromycota</taxon>
        <taxon>Mortierellomycotina</taxon>
        <taxon>Mortierellomycetes</taxon>
        <taxon>Mortierellales</taxon>
        <taxon>Mortierellaceae</taxon>
        <taxon>Linnemannia</taxon>
    </lineage>
</organism>
<proteinExistence type="predicted"/>
<sequence>MAKKKTTTRKSTRHSTYPHRSSSTTASNSKAASVSLSNASSPSPPPDNHHHHHSSSSSASYPSSPAPTASSACVNNNNNAGSSSRRKGLPRRSPSQNDPSKGIVFSFRFQNDPSLSMAVDIRSYDQQFGPPDPDSTSTIAAQKKADSQARPSSLSLAGSHARSNSADDTIISNKAGVVRMNGDHWSSDPTAYRNSNVFDQTRNLLILHTRKPAATASAVESGASSPST</sequence>
<comment type="caution">
    <text evidence="2">The sequence shown here is derived from an EMBL/GenBank/DDBJ whole genome shotgun (WGS) entry which is preliminary data.</text>
</comment>
<dbReference type="Proteomes" id="UP001194580">
    <property type="component" value="Unassembled WGS sequence"/>
</dbReference>
<name>A0AAD4H648_9FUNG</name>
<gene>
    <name evidence="2" type="ORF">BGZ95_011874</name>
</gene>
<evidence type="ECO:0000313" key="3">
    <source>
        <dbReference type="Proteomes" id="UP001194580"/>
    </source>
</evidence>
<keyword evidence="3" id="KW-1185">Reference proteome</keyword>
<feature type="compositionally biased region" description="Polar residues" evidence="1">
    <location>
        <begin position="149"/>
        <end position="168"/>
    </location>
</feature>
<feature type="compositionally biased region" description="Basic residues" evidence="1">
    <location>
        <begin position="1"/>
        <end position="17"/>
    </location>
</feature>
<feature type="non-terminal residue" evidence="2">
    <location>
        <position position="228"/>
    </location>
</feature>
<evidence type="ECO:0000256" key="1">
    <source>
        <dbReference type="SAM" id="MobiDB-lite"/>
    </source>
</evidence>
<feature type="region of interest" description="Disordered" evidence="1">
    <location>
        <begin position="122"/>
        <end position="168"/>
    </location>
</feature>
<dbReference type="AlphaFoldDB" id="A0AAD4H648"/>
<accession>A0AAD4H648</accession>
<evidence type="ECO:0000313" key="2">
    <source>
        <dbReference type="EMBL" id="KAG0272381.1"/>
    </source>
</evidence>
<reference evidence="2" key="1">
    <citation type="journal article" date="2020" name="Fungal Divers.">
        <title>Resolving the Mortierellaceae phylogeny through synthesis of multi-gene phylogenetics and phylogenomics.</title>
        <authorList>
            <person name="Vandepol N."/>
            <person name="Liber J."/>
            <person name="Desiro A."/>
            <person name="Na H."/>
            <person name="Kennedy M."/>
            <person name="Barry K."/>
            <person name="Grigoriev I.V."/>
            <person name="Miller A.N."/>
            <person name="O'Donnell K."/>
            <person name="Stajich J.E."/>
            <person name="Bonito G."/>
        </authorList>
    </citation>
    <scope>NUCLEOTIDE SEQUENCE</scope>
    <source>
        <strain evidence="2">NRRL 28262</strain>
    </source>
</reference>
<dbReference type="EMBL" id="JAAAIL010000937">
    <property type="protein sequence ID" value="KAG0272381.1"/>
    <property type="molecule type" value="Genomic_DNA"/>
</dbReference>